<dbReference type="Gene3D" id="2.60.120.460">
    <property type="entry name" value="YjbQ-like"/>
    <property type="match status" value="1"/>
</dbReference>
<dbReference type="InterPro" id="IPR035917">
    <property type="entry name" value="YjbQ-like_sf"/>
</dbReference>
<evidence type="ECO:0000256" key="1">
    <source>
        <dbReference type="ARBA" id="ARBA00005534"/>
    </source>
</evidence>
<dbReference type="SUPFAM" id="SSF111038">
    <property type="entry name" value="YjbQ-like"/>
    <property type="match status" value="1"/>
</dbReference>
<evidence type="ECO:0000313" key="3">
    <source>
        <dbReference type="Proteomes" id="UP001595692"/>
    </source>
</evidence>
<dbReference type="NCBIfam" id="TIGR00149">
    <property type="entry name" value="TIGR00149_YjbQ"/>
    <property type="match status" value="1"/>
</dbReference>
<protein>
    <submittedName>
        <fullName evidence="2">Secondary thiamine-phosphate synthase enzyme YjbQ</fullName>
    </submittedName>
</protein>
<dbReference type="PANTHER" id="PTHR30615">
    <property type="entry name" value="UNCHARACTERIZED PROTEIN YJBQ-RELATED"/>
    <property type="match status" value="1"/>
</dbReference>
<dbReference type="RefSeq" id="WP_377151421.1">
    <property type="nucleotide sequence ID" value="NZ_JBHSAF010000006.1"/>
</dbReference>
<dbReference type="PIRSF" id="PIRSF004681">
    <property type="entry name" value="UCP004681"/>
    <property type="match status" value="1"/>
</dbReference>
<dbReference type="Pfam" id="PF01894">
    <property type="entry name" value="YjbQ"/>
    <property type="match status" value="1"/>
</dbReference>
<dbReference type="PANTHER" id="PTHR30615:SF8">
    <property type="entry name" value="UPF0047 PROTEIN C4A8.02C"/>
    <property type="match status" value="1"/>
</dbReference>
<dbReference type="EMBL" id="JBHSAF010000006">
    <property type="protein sequence ID" value="MFC3913164.1"/>
    <property type="molecule type" value="Genomic_DNA"/>
</dbReference>
<organism evidence="2 3">
    <name type="scientific">Pseudaeromonas sharmana</name>
    <dbReference type="NCBI Taxonomy" id="328412"/>
    <lineage>
        <taxon>Bacteria</taxon>
        <taxon>Pseudomonadati</taxon>
        <taxon>Pseudomonadota</taxon>
        <taxon>Gammaproteobacteria</taxon>
        <taxon>Aeromonadales</taxon>
        <taxon>Aeromonadaceae</taxon>
        <taxon>Pseudaeromonas</taxon>
    </lineage>
</organism>
<reference evidence="3" key="1">
    <citation type="journal article" date="2019" name="Int. J. Syst. Evol. Microbiol.">
        <title>The Global Catalogue of Microorganisms (GCM) 10K type strain sequencing project: providing services to taxonomists for standard genome sequencing and annotation.</title>
        <authorList>
            <consortium name="The Broad Institute Genomics Platform"/>
            <consortium name="The Broad Institute Genome Sequencing Center for Infectious Disease"/>
            <person name="Wu L."/>
            <person name="Ma J."/>
        </authorList>
    </citation>
    <scope>NUCLEOTIDE SEQUENCE [LARGE SCALE GENOMIC DNA]</scope>
    <source>
        <strain evidence="3">CCUG 54939</strain>
    </source>
</reference>
<accession>A0ABV8CMA4</accession>
<dbReference type="PROSITE" id="PS01314">
    <property type="entry name" value="UPF0047"/>
    <property type="match status" value="1"/>
</dbReference>
<keyword evidence="3" id="KW-1185">Reference proteome</keyword>
<comment type="similarity">
    <text evidence="1">Belongs to the UPF0047 family.</text>
</comment>
<evidence type="ECO:0000313" key="2">
    <source>
        <dbReference type="EMBL" id="MFC3913164.1"/>
    </source>
</evidence>
<name>A0ABV8CMA4_9GAMM</name>
<comment type="caution">
    <text evidence="2">The sequence shown here is derived from an EMBL/GenBank/DDBJ whole genome shotgun (WGS) entry which is preliminary data.</text>
</comment>
<proteinExistence type="inferred from homology"/>
<sequence>MWLQREIVLKPRQRGFHLITTEIIEAVPELGRCQIGLLHLLLQHTSASLTLNENCDPQVRRDLAHFMSRLVPDHDNGFAHRDEGLDDMPAHVCASLLGTSLSLPICRGGLALGTWQGIYLGEHRLSASGRRIIATLHAAD</sequence>
<dbReference type="Proteomes" id="UP001595692">
    <property type="component" value="Unassembled WGS sequence"/>
</dbReference>
<dbReference type="InterPro" id="IPR001602">
    <property type="entry name" value="UPF0047_YjbQ-like"/>
</dbReference>
<gene>
    <name evidence="2" type="ORF">ACFOSS_06755</name>
</gene>